<dbReference type="PANTHER" id="PTHR23043">
    <property type="entry name" value="HYPOXIA-INDUCIBLE FACTOR 1 ALPHA"/>
    <property type="match status" value="1"/>
</dbReference>
<dbReference type="GO" id="GO:0005634">
    <property type="term" value="C:nucleus"/>
    <property type="evidence" value="ECO:0007669"/>
    <property type="project" value="UniProtKB-SubCell"/>
</dbReference>
<keyword evidence="8" id="KW-0804">Transcription</keyword>
<dbReference type="AlphaFoldDB" id="A0AAE0RQS1"/>
<dbReference type="SUPFAM" id="SSF47459">
    <property type="entry name" value="HLH, helix-loop-helix DNA-binding domain"/>
    <property type="match status" value="1"/>
</dbReference>
<dbReference type="InterPro" id="IPR013655">
    <property type="entry name" value="PAS_fold_3"/>
</dbReference>
<evidence type="ECO:0000256" key="2">
    <source>
        <dbReference type="ARBA" id="ARBA00022473"/>
    </source>
</evidence>
<dbReference type="SMART" id="SM00091">
    <property type="entry name" value="PAS"/>
    <property type="match status" value="2"/>
</dbReference>
<evidence type="ECO:0000256" key="9">
    <source>
        <dbReference type="ARBA" id="ARBA00023242"/>
    </source>
</evidence>
<dbReference type="GO" id="GO:0000981">
    <property type="term" value="F:DNA-binding transcription factor activity, RNA polymerase II-specific"/>
    <property type="evidence" value="ECO:0007669"/>
    <property type="project" value="TreeGrafter"/>
</dbReference>
<feature type="domain" description="BHLH" evidence="12">
    <location>
        <begin position="1"/>
        <end position="53"/>
    </location>
</feature>
<dbReference type="FunFam" id="4.10.280.10:FF:000007">
    <property type="entry name" value="single-minded homolog 1 isoform X1"/>
    <property type="match status" value="1"/>
</dbReference>
<comment type="subcellular location">
    <subcellularLocation>
        <location evidence="1">Nucleus</location>
    </subcellularLocation>
</comment>
<dbReference type="SMART" id="SM00353">
    <property type="entry name" value="HLH"/>
    <property type="match status" value="1"/>
</dbReference>
<evidence type="ECO:0008006" key="15">
    <source>
        <dbReference type="Google" id="ProtNLM"/>
    </source>
</evidence>
<evidence type="ECO:0000256" key="1">
    <source>
        <dbReference type="ARBA" id="ARBA00004123"/>
    </source>
</evidence>
<comment type="caution">
    <text evidence="13">The sequence shown here is derived from an EMBL/GenBank/DDBJ whole genome shotgun (WGS) entry which is preliminary data.</text>
</comment>
<dbReference type="InterPro" id="IPR035965">
    <property type="entry name" value="PAS-like_dom_sf"/>
</dbReference>
<evidence type="ECO:0000256" key="8">
    <source>
        <dbReference type="ARBA" id="ARBA00023163"/>
    </source>
</evidence>
<evidence type="ECO:0000259" key="11">
    <source>
        <dbReference type="PROSITE" id="PS50112"/>
    </source>
</evidence>
<keyword evidence="7" id="KW-0238">DNA-binding</keyword>
<evidence type="ECO:0000256" key="3">
    <source>
        <dbReference type="ARBA" id="ARBA00022737"/>
    </source>
</evidence>
<dbReference type="InterPro" id="IPR000014">
    <property type="entry name" value="PAS"/>
</dbReference>
<evidence type="ECO:0000256" key="6">
    <source>
        <dbReference type="ARBA" id="ARBA00023015"/>
    </source>
</evidence>
<sequence>MKEKSKTAARSRREKENAEFYELAKMLPLPSAITSQLDKASIIRLSTSYLKMRAVFPDGLGDSWGHRSPHRTPLEKELGSHLLQFCNLPSNKDFFSFLPLQTLDGFIFVVAPDGKIMYISETASVHLGLSQVIHCSGYLKMKQYMDMVPYDNCYQNVGMVAVGHSLPPSAITEIKMFSNMFMFRASLDLKLIFLDARVAQLTGYEPQDIIEKTLYHYIHVYDIIDMQQCHKTLLHKGQVTTKYYRFLAKDGGWVWMQSYATIVHNSRSSRPHCIVSVNYVLGDVEARHLQIQVDQVQGKEVSPFSSSPDRNRSGKVRTPKSKQRRSPYPHIAENPGYTGELSEKAFESVPTISSPIPVYTGMEFSASNSGTGVTNNMTQSNQDDTYDRYSAMYTPYSTGNMSNFYKDCLYNYPNTQPYLDSGQYRNYYGHRYLQRGVDSYSGFAAINDDDNSNENEGTQKTMTSYCDFRPSGHCSRSSSRDASFGTPLSHHGPFSNRSESSASDVDVVSEEYENRTSASKSNITERHASDSKVLVDSSSLDKDNSYKTTEIMNAQLRHLPTSQSELPQPSVIMRMSSSNQSFSSAATNNLNFDRDDTNRFSQSKSPKIQTQVQGTGNKLPLSNPNTNGSSDLLHEDRSMESTQKLYEMKSLPSRGLHYSDDALMECLRSGCAYDSYSQSNSPYTSTHIPSTRSYPGVPQAGYTSVIVDTQQYHMANGYVH</sequence>
<reference evidence="13" key="3">
    <citation type="submission" date="2023-05" db="EMBL/GenBank/DDBJ databases">
        <authorList>
            <person name="Smith C.H."/>
        </authorList>
    </citation>
    <scope>NUCLEOTIDE SEQUENCE</scope>
    <source>
        <strain evidence="13">CHS0354</strain>
        <tissue evidence="13">Mantle</tissue>
    </source>
</reference>
<dbReference type="EMBL" id="JAEAOA010000586">
    <property type="protein sequence ID" value="KAK3577976.1"/>
    <property type="molecule type" value="Genomic_DNA"/>
</dbReference>
<dbReference type="PANTHER" id="PTHR23043:SF36">
    <property type="entry name" value="PROTEIN SINGLE-MINDED"/>
    <property type="match status" value="1"/>
</dbReference>
<proteinExistence type="predicted"/>
<dbReference type="GO" id="GO:0030154">
    <property type="term" value="P:cell differentiation"/>
    <property type="evidence" value="ECO:0007669"/>
    <property type="project" value="UniProtKB-KW"/>
</dbReference>
<dbReference type="PROSITE" id="PS50888">
    <property type="entry name" value="BHLH"/>
    <property type="match status" value="1"/>
</dbReference>
<dbReference type="Gene3D" id="4.10.280.10">
    <property type="entry name" value="Helix-loop-helix DNA-binding domain"/>
    <property type="match status" value="1"/>
</dbReference>
<dbReference type="Pfam" id="PF23171">
    <property type="entry name" value="bHLH_HIF1A"/>
    <property type="match status" value="1"/>
</dbReference>
<dbReference type="Gene3D" id="3.30.450.20">
    <property type="entry name" value="PAS domain"/>
    <property type="match status" value="2"/>
</dbReference>
<dbReference type="NCBIfam" id="TIGR00229">
    <property type="entry name" value="sensory_box"/>
    <property type="match status" value="1"/>
</dbReference>
<keyword evidence="14" id="KW-1185">Reference proteome</keyword>
<feature type="region of interest" description="Disordered" evidence="10">
    <location>
        <begin position="477"/>
        <end position="539"/>
    </location>
</feature>
<dbReference type="Pfam" id="PF08447">
    <property type="entry name" value="PAS_3"/>
    <property type="match status" value="1"/>
</dbReference>
<dbReference type="GO" id="GO:0046983">
    <property type="term" value="F:protein dimerization activity"/>
    <property type="evidence" value="ECO:0007669"/>
    <property type="project" value="InterPro"/>
</dbReference>
<evidence type="ECO:0000259" key="12">
    <source>
        <dbReference type="PROSITE" id="PS50888"/>
    </source>
</evidence>
<dbReference type="Proteomes" id="UP001195483">
    <property type="component" value="Unassembled WGS sequence"/>
</dbReference>
<dbReference type="InterPro" id="IPR036638">
    <property type="entry name" value="HLH_DNA-bd_sf"/>
</dbReference>
<keyword evidence="2" id="KW-0217">Developmental protein</keyword>
<organism evidence="13 14">
    <name type="scientific">Potamilus streckersoni</name>
    <dbReference type="NCBI Taxonomy" id="2493646"/>
    <lineage>
        <taxon>Eukaryota</taxon>
        <taxon>Metazoa</taxon>
        <taxon>Spiralia</taxon>
        <taxon>Lophotrochozoa</taxon>
        <taxon>Mollusca</taxon>
        <taxon>Bivalvia</taxon>
        <taxon>Autobranchia</taxon>
        <taxon>Heteroconchia</taxon>
        <taxon>Palaeoheterodonta</taxon>
        <taxon>Unionida</taxon>
        <taxon>Unionoidea</taxon>
        <taxon>Unionidae</taxon>
        <taxon>Ambleminae</taxon>
        <taxon>Lampsilini</taxon>
        <taxon>Potamilus</taxon>
    </lineage>
</organism>
<feature type="domain" description="PAS" evidence="11">
    <location>
        <begin position="182"/>
        <end position="237"/>
    </location>
</feature>
<gene>
    <name evidence="13" type="ORF">CHS0354_008920</name>
</gene>
<keyword evidence="5" id="KW-0524">Neurogenesis</keyword>
<feature type="region of interest" description="Disordered" evidence="10">
    <location>
        <begin position="297"/>
        <end position="339"/>
    </location>
</feature>
<dbReference type="CDD" id="cd00130">
    <property type="entry name" value="PAS"/>
    <property type="match status" value="1"/>
</dbReference>
<evidence type="ECO:0000256" key="5">
    <source>
        <dbReference type="ARBA" id="ARBA00022902"/>
    </source>
</evidence>
<evidence type="ECO:0000256" key="4">
    <source>
        <dbReference type="ARBA" id="ARBA00022782"/>
    </source>
</evidence>
<reference evidence="13" key="2">
    <citation type="journal article" date="2021" name="Genome Biol. Evol.">
        <title>Developing a high-quality reference genome for a parasitic bivalve with doubly uniparental inheritance (Bivalvia: Unionida).</title>
        <authorList>
            <person name="Smith C.H."/>
        </authorList>
    </citation>
    <scope>NUCLEOTIDE SEQUENCE</scope>
    <source>
        <strain evidence="13">CHS0354</strain>
        <tissue evidence="13">Mantle</tissue>
    </source>
</reference>
<dbReference type="SUPFAM" id="SSF55785">
    <property type="entry name" value="PYP-like sensor domain (PAS domain)"/>
    <property type="match status" value="1"/>
</dbReference>
<dbReference type="FunFam" id="3.30.450.20:FF:000047">
    <property type="entry name" value="SIM bHLH transcription factor 2"/>
    <property type="match status" value="1"/>
</dbReference>
<keyword evidence="6" id="KW-0805">Transcription regulation</keyword>
<evidence type="ECO:0000256" key="10">
    <source>
        <dbReference type="SAM" id="MobiDB-lite"/>
    </source>
</evidence>
<evidence type="ECO:0000313" key="14">
    <source>
        <dbReference type="Proteomes" id="UP001195483"/>
    </source>
</evidence>
<protein>
    <recommendedName>
        <fullName evidence="15">Single-minded</fullName>
    </recommendedName>
</protein>
<feature type="region of interest" description="Disordered" evidence="10">
    <location>
        <begin position="577"/>
        <end position="633"/>
    </location>
</feature>
<dbReference type="InterPro" id="IPR001610">
    <property type="entry name" value="PAC"/>
</dbReference>
<reference evidence="13" key="1">
    <citation type="journal article" date="2021" name="Genome Biol. Evol.">
        <title>A High-Quality Reference Genome for a Parasitic Bivalve with Doubly Uniparental Inheritance (Bivalvia: Unionida).</title>
        <authorList>
            <person name="Smith C.H."/>
        </authorList>
    </citation>
    <scope>NUCLEOTIDE SEQUENCE</scope>
    <source>
        <strain evidence="13">CHS0354</strain>
    </source>
</reference>
<dbReference type="PROSITE" id="PS50112">
    <property type="entry name" value="PAS"/>
    <property type="match status" value="2"/>
</dbReference>
<evidence type="ECO:0000256" key="7">
    <source>
        <dbReference type="ARBA" id="ARBA00023125"/>
    </source>
</evidence>
<keyword evidence="9" id="KW-0539">Nucleus</keyword>
<keyword evidence="3" id="KW-0677">Repeat</keyword>
<evidence type="ECO:0000313" key="13">
    <source>
        <dbReference type="EMBL" id="KAK3577976.1"/>
    </source>
</evidence>
<feature type="domain" description="PAS" evidence="11">
    <location>
        <begin position="100"/>
        <end position="131"/>
    </location>
</feature>
<dbReference type="GO" id="GO:0000977">
    <property type="term" value="F:RNA polymerase II transcription regulatory region sequence-specific DNA binding"/>
    <property type="evidence" value="ECO:0007669"/>
    <property type="project" value="TreeGrafter"/>
</dbReference>
<feature type="compositionally biased region" description="Polar residues" evidence="10">
    <location>
        <begin position="599"/>
        <end position="630"/>
    </location>
</feature>
<accession>A0AAE0RQS1</accession>
<dbReference type="SMART" id="SM00086">
    <property type="entry name" value="PAC"/>
    <property type="match status" value="1"/>
</dbReference>
<dbReference type="GO" id="GO:0007399">
    <property type="term" value="P:nervous system development"/>
    <property type="evidence" value="ECO:0007669"/>
    <property type="project" value="UniProtKB-KW"/>
</dbReference>
<name>A0AAE0RQS1_9BIVA</name>
<dbReference type="InterPro" id="IPR011598">
    <property type="entry name" value="bHLH_dom"/>
</dbReference>
<feature type="compositionally biased region" description="Basic residues" evidence="10">
    <location>
        <begin position="313"/>
        <end position="327"/>
    </location>
</feature>
<keyword evidence="4" id="KW-0221">Differentiation</keyword>